<dbReference type="InterPro" id="IPR000403">
    <property type="entry name" value="PI3/4_kinase_cat_dom"/>
</dbReference>
<dbReference type="PANTHER" id="PTHR10048:SF22">
    <property type="entry name" value="PHOSPHATIDYLINOSITOL 4-KINASE BETA"/>
    <property type="match status" value="1"/>
</dbReference>
<evidence type="ECO:0000313" key="11">
    <source>
        <dbReference type="EMBL" id="KAK2720896.1"/>
    </source>
</evidence>
<feature type="domain" description="PI3K/PI4K catalytic" evidence="9">
    <location>
        <begin position="689"/>
        <end position="956"/>
    </location>
</feature>
<dbReference type="InterPro" id="IPR011009">
    <property type="entry name" value="Kinase-like_dom_sf"/>
</dbReference>
<dbReference type="PROSITE" id="PS00916">
    <property type="entry name" value="PI3_4_KINASE_2"/>
    <property type="match status" value="1"/>
</dbReference>
<comment type="catalytic activity">
    <reaction evidence="5">
        <text>a 1,2-diacyl-sn-glycero-3-phospho-(1D-myo-inositol) + ATP = a 1,2-diacyl-sn-glycero-3-phospho-(1D-myo-inositol 4-phosphate) + ADP + H(+)</text>
        <dbReference type="Rhea" id="RHEA:19877"/>
        <dbReference type="ChEBI" id="CHEBI:15378"/>
        <dbReference type="ChEBI" id="CHEBI:30616"/>
        <dbReference type="ChEBI" id="CHEBI:57880"/>
        <dbReference type="ChEBI" id="CHEBI:58178"/>
        <dbReference type="ChEBI" id="CHEBI:456216"/>
        <dbReference type="EC" id="2.7.1.67"/>
    </reaction>
    <physiologicalReaction direction="left-to-right" evidence="5">
        <dbReference type="Rhea" id="RHEA:19878"/>
    </physiologicalReaction>
</comment>
<dbReference type="Pfam" id="PF00454">
    <property type="entry name" value="PI3_PI4_kinase"/>
    <property type="match status" value="1"/>
</dbReference>
<dbReference type="SMART" id="SM00146">
    <property type="entry name" value="PI3Kc"/>
    <property type="match status" value="1"/>
</dbReference>
<keyword evidence="12" id="KW-1185">Reference proteome</keyword>
<evidence type="ECO:0000256" key="2">
    <source>
        <dbReference type="ARBA" id="ARBA00012169"/>
    </source>
</evidence>
<dbReference type="PANTHER" id="PTHR10048">
    <property type="entry name" value="PHOSPHATIDYLINOSITOL KINASE"/>
    <property type="match status" value="1"/>
</dbReference>
<dbReference type="Pfam" id="PF21245">
    <property type="entry name" value="PI4KB-PIK1_PIK"/>
    <property type="match status" value="1"/>
</dbReference>
<dbReference type="InterPro" id="IPR001263">
    <property type="entry name" value="PI3K_accessory_dom"/>
</dbReference>
<keyword evidence="4" id="KW-0418">Kinase</keyword>
<feature type="compositionally biased region" description="Basic and acidic residues" evidence="8">
    <location>
        <begin position="207"/>
        <end position="220"/>
    </location>
</feature>
<dbReference type="PROSITE" id="PS50290">
    <property type="entry name" value="PI3_4_KINASE_3"/>
    <property type="match status" value="1"/>
</dbReference>
<feature type="region of interest" description="Disordered" evidence="8">
    <location>
        <begin position="1"/>
        <end position="44"/>
    </location>
</feature>
<evidence type="ECO:0000256" key="1">
    <source>
        <dbReference type="ARBA" id="ARBA00004450"/>
    </source>
</evidence>
<feature type="region of interest" description="Disordered" evidence="8">
    <location>
        <begin position="193"/>
        <end position="229"/>
    </location>
</feature>
<dbReference type="InterPro" id="IPR057754">
    <property type="entry name" value="PI4-kinase_beta/PIK1_cat"/>
</dbReference>
<name>A0AA88LD76_ARTSF</name>
<evidence type="ECO:0000256" key="6">
    <source>
        <dbReference type="ARBA" id="ARBA00037860"/>
    </source>
</evidence>
<dbReference type="InterPro" id="IPR015433">
    <property type="entry name" value="PI3/4_kinase"/>
</dbReference>
<dbReference type="InterPro" id="IPR018936">
    <property type="entry name" value="PI3/4_kinase_CS"/>
</dbReference>
<dbReference type="InterPro" id="IPR036940">
    <property type="entry name" value="PI3/4_kinase_cat_sf"/>
</dbReference>
<dbReference type="EMBL" id="JAVRJZ010000007">
    <property type="protein sequence ID" value="KAK2720896.1"/>
    <property type="molecule type" value="Genomic_DNA"/>
</dbReference>
<dbReference type="InterPro" id="IPR049160">
    <property type="entry name" value="PI4KB-PIK1_PIK"/>
</dbReference>
<protein>
    <recommendedName>
        <fullName evidence="7">Phosphatidylinositol 4-kinase beta</fullName>
        <ecNumber evidence="2">2.7.1.67</ecNumber>
    </recommendedName>
</protein>
<dbReference type="GO" id="GO:0048015">
    <property type="term" value="P:phosphatidylinositol-mediated signaling"/>
    <property type="evidence" value="ECO:0007669"/>
    <property type="project" value="TreeGrafter"/>
</dbReference>
<evidence type="ECO:0000256" key="3">
    <source>
        <dbReference type="ARBA" id="ARBA00022679"/>
    </source>
</evidence>
<dbReference type="FunFam" id="1.10.1070.11:FF:000016">
    <property type="entry name" value="PIK1p Phosphatidylinositol 4-kinase"/>
    <property type="match status" value="1"/>
</dbReference>
<organism evidence="11 12">
    <name type="scientific">Artemia franciscana</name>
    <name type="common">Brine shrimp</name>
    <name type="synonym">Artemia sanfranciscana</name>
    <dbReference type="NCBI Taxonomy" id="6661"/>
    <lineage>
        <taxon>Eukaryota</taxon>
        <taxon>Metazoa</taxon>
        <taxon>Ecdysozoa</taxon>
        <taxon>Arthropoda</taxon>
        <taxon>Crustacea</taxon>
        <taxon>Branchiopoda</taxon>
        <taxon>Anostraca</taxon>
        <taxon>Artemiidae</taxon>
        <taxon>Artemia</taxon>
    </lineage>
</organism>
<evidence type="ECO:0000256" key="8">
    <source>
        <dbReference type="SAM" id="MobiDB-lite"/>
    </source>
</evidence>
<dbReference type="GO" id="GO:0046854">
    <property type="term" value="P:phosphatidylinositol phosphate biosynthetic process"/>
    <property type="evidence" value="ECO:0007669"/>
    <property type="project" value="InterPro"/>
</dbReference>
<dbReference type="PROSITE" id="PS51545">
    <property type="entry name" value="PIK_HELICAL"/>
    <property type="match status" value="1"/>
</dbReference>
<dbReference type="Gene3D" id="1.10.1070.11">
    <property type="entry name" value="Phosphatidylinositol 3-/4-kinase, catalytic domain"/>
    <property type="match status" value="1"/>
</dbReference>
<evidence type="ECO:0000259" key="9">
    <source>
        <dbReference type="PROSITE" id="PS50290"/>
    </source>
</evidence>
<accession>A0AA88LD76</accession>
<dbReference type="EC" id="2.7.1.67" evidence="2"/>
<dbReference type="AlphaFoldDB" id="A0AA88LD76"/>
<evidence type="ECO:0000259" key="10">
    <source>
        <dbReference type="PROSITE" id="PS51545"/>
    </source>
</evidence>
<evidence type="ECO:0000256" key="4">
    <source>
        <dbReference type="ARBA" id="ARBA00022777"/>
    </source>
</evidence>
<dbReference type="CDD" id="cd05168">
    <property type="entry name" value="PI4Kc_III_beta"/>
    <property type="match status" value="1"/>
</dbReference>
<dbReference type="GO" id="GO:0005741">
    <property type="term" value="C:mitochondrial outer membrane"/>
    <property type="evidence" value="ECO:0007669"/>
    <property type="project" value="UniProtKB-SubCell"/>
</dbReference>
<evidence type="ECO:0000256" key="7">
    <source>
        <dbReference type="ARBA" id="ARBA00039877"/>
    </source>
</evidence>
<gene>
    <name evidence="11" type="ORF">QYM36_004696</name>
</gene>
<dbReference type="GO" id="GO:0030867">
    <property type="term" value="C:rough endoplasmic reticulum membrane"/>
    <property type="evidence" value="ECO:0007669"/>
    <property type="project" value="UniProtKB-SubCell"/>
</dbReference>
<evidence type="ECO:0000256" key="5">
    <source>
        <dbReference type="ARBA" id="ARBA00036767"/>
    </source>
</evidence>
<proteinExistence type="predicted"/>
<comment type="caution">
    <text evidence="11">The sequence shown here is derived from an EMBL/GenBank/DDBJ whole genome shotgun (WGS) entry which is preliminary data.</text>
</comment>
<dbReference type="SUPFAM" id="SSF56112">
    <property type="entry name" value="Protein kinase-like (PK-like)"/>
    <property type="match status" value="1"/>
</dbReference>
<dbReference type="Gene3D" id="3.30.1010.10">
    <property type="entry name" value="Phosphatidylinositol 3-kinase Catalytic Subunit, Chain A, domain 4"/>
    <property type="match status" value="1"/>
</dbReference>
<comment type="subcellular location">
    <subcellularLocation>
        <location evidence="1">Mitochondrion outer membrane</location>
        <topology evidence="1">Peripheral membrane protein</topology>
    </subcellularLocation>
    <subcellularLocation>
        <location evidence="6">Rough endoplasmic reticulum membrane</location>
        <topology evidence="6">Peripheral membrane protein</topology>
    </subcellularLocation>
</comment>
<sequence length="971" mass="108176">MEAVAVPFSQNTSKPPVNDKKSTSSGAAYRTHQRNPSLDFRSMGTILPPLSSVTQNSSISSKHQRNRSLDSVLQIIPEIDSPTQNIIETPLKHPPLKPSLSLSLEQEGSPVFRYKARESSCGPVVGVPTVLDEKIILSSPKPAIRARSYDQTSLGSSDSGICSSDGEPIEIRARLTVSAEYLDLECDKPRFSLTSFEDTQTSETESMEERRSDLPERSEENGGGGSKPSSLLRLFECTYFDGPMAMNYLFKSKEAGVLSYIGNKLFTFPPDEMDFYLHQIIVMYIHMPEVAEVIHPYLVLRCRQSVEFSLQCAWLLDAYSPDSVMPSKKKPRGTKLMNMILSDEIRPKGSVPKEKVIKVNPMFLNHTDVDESGILKRTHKRSTSDVTGALKKSHKRNASVGSTKSCVGDLSTGKAFDNGCSCSDSSVGVLTELVGREMSCKCGAPRLLPQLEFMKALVSVGKRLAGVSTKDGKTTRLMAELQTLNLNLPARVWLPVHSAVSRHLVIRVPPEAAVVLNSKDKAPYLAYFEILEISDPSMCTIPVKCTPTSLRQTRSADNLLHAEQSVSTVGTGAATPSLLDESMPASPALHRATIGQGNSMFTVDDCDDAWSQEDDEISQMYLRRSCSQLRDRGDTISQMSFESIDSRDREPTLVFAQDIRRRLQESIESLGPKGFKRDPEDPSASVLKEPWAEKIRRIRDSSPYGNFPNWRLEAVIVKCGDDLRQELLAYQLLATLQKIWQIERIPLWIRPYRILVLSSDSGLIEPILNTVSLHQIKKNSKLTLKEYFLREIGDNNSESFLTAQNNFVVSCAGYCVVSYLIQIKDRHNNNILLDNEGHLIHIDFGYMLSSSPKNLNFESSPFKLTQEMVDVMGGKDSDMFKYFKVLILQGLIAARKHYERLLTIVEIMTLAGELQCLRSGAAAVGALRNRFMIGVTDSELQNYVESMVESSLCSLSTRLYDGFQYFTNGIL</sequence>
<keyword evidence="3" id="KW-0808">Transferase</keyword>
<evidence type="ECO:0000313" key="12">
    <source>
        <dbReference type="Proteomes" id="UP001187531"/>
    </source>
</evidence>
<dbReference type="GO" id="GO:0004430">
    <property type="term" value="F:1-phosphatidylinositol 4-kinase activity"/>
    <property type="evidence" value="ECO:0007669"/>
    <property type="project" value="UniProtKB-EC"/>
</dbReference>
<reference evidence="11" key="1">
    <citation type="submission" date="2023-07" db="EMBL/GenBank/DDBJ databases">
        <title>Chromosome-level genome assembly of Artemia franciscana.</title>
        <authorList>
            <person name="Jo E."/>
        </authorList>
    </citation>
    <scope>NUCLEOTIDE SEQUENCE</scope>
    <source>
        <tissue evidence="11">Whole body</tissue>
    </source>
</reference>
<feature type="domain" description="PIK helical" evidence="10">
    <location>
        <begin position="143"/>
        <end position="342"/>
    </location>
</feature>
<dbReference type="PROSITE" id="PS00915">
    <property type="entry name" value="PI3_4_KINASE_1"/>
    <property type="match status" value="1"/>
</dbReference>
<dbReference type="Proteomes" id="UP001187531">
    <property type="component" value="Unassembled WGS sequence"/>
</dbReference>